<feature type="compositionally biased region" description="Basic and acidic residues" evidence="5">
    <location>
        <begin position="283"/>
        <end position="296"/>
    </location>
</feature>
<name>A0AA39QH85_9AGAR</name>
<evidence type="ECO:0000256" key="1">
    <source>
        <dbReference type="ARBA" id="ARBA00004141"/>
    </source>
</evidence>
<dbReference type="PANTHER" id="PTHR31465">
    <property type="entry name" value="PROTEIN RTA1-RELATED"/>
    <property type="match status" value="1"/>
</dbReference>
<proteinExistence type="predicted"/>
<organism evidence="7 8">
    <name type="scientific">Armillaria luteobubalina</name>
    <dbReference type="NCBI Taxonomy" id="153913"/>
    <lineage>
        <taxon>Eukaryota</taxon>
        <taxon>Fungi</taxon>
        <taxon>Dikarya</taxon>
        <taxon>Basidiomycota</taxon>
        <taxon>Agaricomycotina</taxon>
        <taxon>Agaricomycetes</taxon>
        <taxon>Agaricomycetidae</taxon>
        <taxon>Agaricales</taxon>
        <taxon>Marasmiineae</taxon>
        <taxon>Physalacriaceae</taxon>
        <taxon>Armillaria</taxon>
    </lineage>
</organism>
<feature type="region of interest" description="Disordered" evidence="5">
    <location>
        <begin position="283"/>
        <end position="311"/>
    </location>
</feature>
<gene>
    <name evidence="7" type="ORF">EDD18DRAFT_1457715</name>
</gene>
<sequence>MSDYELYRCRASFHHDFTPLTKPSLHRYTPSIVAAAIFAVIFFLSTFFQTWRTFKARSWYFSAMIVGGLMEGIGYIGRIMSHSNPKTLGPYIMQTLLLLVAPALFAAAIYVVLGRIIRMLHAERFSLIRINWLTKFFVLGDVISFLLQSGGGGIMASSNGHNSMKTGQYVIVIGLLVQILWFGGFIFVAGVFHYRMRVVPTVTEKTNWRRLMHVLYAASVLILVRSIFRVIEFAQGNDGYFMRSEVWIYVFDSVLMAGVLTLFNIFHPSSYLRDDEQYTMAEREEKATRVHDEEHATTVAPHPYSDPRRGL</sequence>
<reference evidence="7" key="1">
    <citation type="submission" date="2023-06" db="EMBL/GenBank/DDBJ databases">
        <authorList>
            <consortium name="Lawrence Berkeley National Laboratory"/>
            <person name="Ahrendt S."/>
            <person name="Sahu N."/>
            <person name="Indic B."/>
            <person name="Wong-Bajracharya J."/>
            <person name="Merenyi Z."/>
            <person name="Ke H.-M."/>
            <person name="Monk M."/>
            <person name="Kocsube S."/>
            <person name="Drula E."/>
            <person name="Lipzen A."/>
            <person name="Balint B."/>
            <person name="Henrissat B."/>
            <person name="Andreopoulos B."/>
            <person name="Martin F.M."/>
            <person name="Harder C.B."/>
            <person name="Rigling D."/>
            <person name="Ford K.L."/>
            <person name="Foster G.D."/>
            <person name="Pangilinan J."/>
            <person name="Papanicolaou A."/>
            <person name="Barry K."/>
            <person name="LaButti K."/>
            <person name="Viragh M."/>
            <person name="Koriabine M."/>
            <person name="Yan M."/>
            <person name="Riley R."/>
            <person name="Champramary S."/>
            <person name="Plett K.L."/>
            <person name="Tsai I.J."/>
            <person name="Slot J."/>
            <person name="Sipos G."/>
            <person name="Plett J."/>
            <person name="Nagy L.G."/>
            <person name="Grigoriev I.V."/>
        </authorList>
    </citation>
    <scope>NUCLEOTIDE SEQUENCE</scope>
    <source>
        <strain evidence="7">HWK02</strain>
    </source>
</reference>
<accession>A0AA39QH85</accession>
<feature type="transmembrane region" description="Helical" evidence="6">
    <location>
        <begin position="91"/>
        <end position="113"/>
    </location>
</feature>
<evidence type="ECO:0000256" key="6">
    <source>
        <dbReference type="SAM" id="Phobius"/>
    </source>
</evidence>
<feature type="transmembrane region" description="Helical" evidence="6">
    <location>
        <begin position="246"/>
        <end position="266"/>
    </location>
</feature>
<protein>
    <submittedName>
        <fullName evidence="7">RTA1 like protein-domain-containing protein</fullName>
    </submittedName>
</protein>
<evidence type="ECO:0000313" key="7">
    <source>
        <dbReference type="EMBL" id="KAK0502870.1"/>
    </source>
</evidence>
<dbReference type="AlphaFoldDB" id="A0AA39QH85"/>
<feature type="transmembrane region" description="Helical" evidence="6">
    <location>
        <begin position="214"/>
        <end position="234"/>
    </location>
</feature>
<dbReference type="InterPro" id="IPR007568">
    <property type="entry name" value="RTA1"/>
</dbReference>
<dbReference type="PANTHER" id="PTHR31465:SF1">
    <property type="entry name" value="PROTEIN RTA1-RELATED"/>
    <property type="match status" value="1"/>
</dbReference>
<dbReference type="Proteomes" id="UP001175228">
    <property type="component" value="Unassembled WGS sequence"/>
</dbReference>
<evidence type="ECO:0000256" key="4">
    <source>
        <dbReference type="ARBA" id="ARBA00023136"/>
    </source>
</evidence>
<feature type="transmembrane region" description="Helical" evidence="6">
    <location>
        <begin position="59"/>
        <end position="79"/>
    </location>
</feature>
<evidence type="ECO:0000256" key="3">
    <source>
        <dbReference type="ARBA" id="ARBA00022989"/>
    </source>
</evidence>
<evidence type="ECO:0000256" key="5">
    <source>
        <dbReference type="SAM" id="MobiDB-lite"/>
    </source>
</evidence>
<feature type="transmembrane region" description="Helical" evidence="6">
    <location>
        <begin position="169"/>
        <end position="194"/>
    </location>
</feature>
<comment type="caution">
    <text evidence="7">The sequence shown here is derived from an EMBL/GenBank/DDBJ whole genome shotgun (WGS) entry which is preliminary data.</text>
</comment>
<evidence type="ECO:0000313" key="8">
    <source>
        <dbReference type="Proteomes" id="UP001175228"/>
    </source>
</evidence>
<comment type="subcellular location">
    <subcellularLocation>
        <location evidence="1">Membrane</location>
        <topology evidence="1">Multi-pass membrane protein</topology>
    </subcellularLocation>
</comment>
<evidence type="ECO:0000256" key="2">
    <source>
        <dbReference type="ARBA" id="ARBA00022692"/>
    </source>
</evidence>
<dbReference type="Pfam" id="PF04479">
    <property type="entry name" value="RTA1"/>
    <property type="match status" value="1"/>
</dbReference>
<keyword evidence="2 6" id="KW-0812">Transmembrane</keyword>
<keyword evidence="4 6" id="KW-0472">Membrane</keyword>
<dbReference type="EMBL" id="JAUEPU010000004">
    <property type="protein sequence ID" value="KAK0502870.1"/>
    <property type="molecule type" value="Genomic_DNA"/>
</dbReference>
<keyword evidence="8" id="KW-1185">Reference proteome</keyword>
<keyword evidence="3 6" id="KW-1133">Transmembrane helix</keyword>
<feature type="transmembrane region" description="Helical" evidence="6">
    <location>
        <begin position="133"/>
        <end position="157"/>
    </location>
</feature>
<feature type="transmembrane region" description="Helical" evidence="6">
    <location>
        <begin position="28"/>
        <end position="47"/>
    </location>
</feature>
<dbReference type="GO" id="GO:0016020">
    <property type="term" value="C:membrane"/>
    <property type="evidence" value="ECO:0007669"/>
    <property type="project" value="UniProtKB-SubCell"/>
</dbReference>